<dbReference type="Gene3D" id="3.30.465.10">
    <property type="match status" value="1"/>
</dbReference>
<protein>
    <submittedName>
        <fullName evidence="5">Molybdopterin dehydrogenase</fullName>
    </submittedName>
</protein>
<dbReference type="AlphaFoldDB" id="A0A267MJU6"/>
<evidence type="ECO:0000256" key="2">
    <source>
        <dbReference type="ARBA" id="ARBA00022827"/>
    </source>
</evidence>
<dbReference type="Gene3D" id="3.30.43.10">
    <property type="entry name" value="Uridine Diphospho-n-acetylenolpyruvylglucosamine Reductase, domain 2"/>
    <property type="match status" value="1"/>
</dbReference>
<dbReference type="SUPFAM" id="SSF56176">
    <property type="entry name" value="FAD-binding/transporter-associated domain-like"/>
    <property type="match status" value="1"/>
</dbReference>
<sequence length="289" mass="30985">MLKDYIIAKSTEDVIKSLALSPGNARVIAGGTDLILDLKSEKIECSHLIDINKIESLKKIQLKDGEIIIGAGVTHNQVNKSELINAKGSLLSKACGTVGSLQIRNTATLVGNVVKAQPAADGAVALVALGAIAQVKDSNEVKYIPVEDMYRGLGKSVVDSTKELVTHVKFKALRKNQGSSFIRLSQRNALALPMLNVAVVVSLNEDSSVDWTRIVMSPVGPKPMRATKAEELLKGSTISDNLIIEVSKVAAQYAHPRSSALRGSAEYRKEVLEVLIQKALKEALLKATV</sequence>
<accession>A0A267MJU6</accession>
<dbReference type="RefSeq" id="WP_095132722.1">
    <property type="nucleotide sequence ID" value="NZ_NIBG01000005.1"/>
</dbReference>
<proteinExistence type="predicted"/>
<dbReference type="OrthoDB" id="9789842at2"/>
<dbReference type="GO" id="GO:0016491">
    <property type="term" value="F:oxidoreductase activity"/>
    <property type="evidence" value="ECO:0007669"/>
    <property type="project" value="UniProtKB-KW"/>
</dbReference>
<dbReference type="Gene3D" id="3.30.390.50">
    <property type="entry name" value="CO dehydrogenase flavoprotein, C-terminal domain"/>
    <property type="match status" value="1"/>
</dbReference>
<organism evidence="5 6">
    <name type="scientific">Anaeromicrobium sediminis</name>
    <dbReference type="NCBI Taxonomy" id="1478221"/>
    <lineage>
        <taxon>Bacteria</taxon>
        <taxon>Bacillati</taxon>
        <taxon>Bacillota</taxon>
        <taxon>Clostridia</taxon>
        <taxon>Peptostreptococcales</taxon>
        <taxon>Thermotaleaceae</taxon>
        <taxon>Anaeromicrobium</taxon>
    </lineage>
</organism>
<feature type="domain" description="FAD-binding PCMH-type" evidence="4">
    <location>
        <begin position="1"/>
        <end position="175"/>
    </location>
</feature>
<dbReference type="InterPro" id="IPR002346">
    <property type="entry name" value="Mopterin_DH_FAD-bd"/>
</dbReference>
<evidence type="ECO:0000256" key="1">
    <source>
        <dbReference type="ARBA" id="ARBA00022630"/>
    </source>
</evidence>
<comment type="caution">
    <text evidence="5">The sequence shown here is derived from an EMBL/GenBank/DDBJ whole genome shotgun (WGS) entry which is preliminary data.</text>
</comment>
<dbReference type="Proteomes" id="UP000216024">
    <property type="component" value="Unassembled WGS sequence"/>
</dbReference>
<keyword evidence="2" id="KW-0274">FAD</keyword>
<dbReference type="Pfam" id="PF00941">
    <property type="entry name" value="FAD_binding_5"/>
    <property type="match status" value="1"/>
</dbReference>
<dbReference type="SUPFAM" id="SSF55447">
    <property type="entry name" value="CO dehydrogenase flavoprotein C-terminal domain-like"/>
    <property type="match status" value="1"/>
</dbReference>
<keyword evidence="3" id="KW-0560">Oxidoreductase</keyword>
<dbReference type="EMBL" id="NIBG01000005">
    <property type="protein sequence ID" value="PAB59871.1"/>
    <property type="molecule type" value="Genomic_DNA"/>
</dbReference>
<evidence type="ECO:0000313" key="6">
    <source>
        <dbReference type="Proteomes" id="UP000216024"/>
    </source>
</evidence>
<dbReference type="InterPro" id="IPR016167">
    <property type="entry name" value="FAD-bd_PCMH_sub1"/>
</dbReference>
<dbReference type="InterPro" id="IPR005107">
    <property type="entry name" value="CO_DH_flav_C"/>
</dbReference>
<dbReference type="PANTHER" id="PTHR42659">
    <property type="entry name" value="XANTHINE DEHYDROGENASE SUBUNIT C-RELATED"/>
    <property type="match status" value="1"/>
</dbReference>
<reference evidence="5 6" key="1">
    <citation type="submission" date="2017-06" db="EMBL/GenBank/DDBJ databases">
        <title>Draft genome sequence of anaerobic fermentative bacterium Anaeromicrobium sediminis DY2726D isolated from West Pacific Ocean sediments.</title>
        <authorList>
            <person name="Zeng X."/>
        </authorList>
    </citation>
    <scope>NUCLEOTIDE SEQUENCE [LARGE SCALE GENOMIC DNA]</scope>
    <source>
        <strain evidence="5 6">DY2726D</strain>
    </source>
</reference>
<dbReference type="PROSITE" id="PS51387">
    <property type="entry name" value="FAD_PCMH"/>
    <property type="match status" value="1"/>
</dbReference>
<dbReference type="InterPro" id="IPR036683">
    <property type="entry name" value="CO_DH_flav_C_dom_sf"/>
</dbReference>
<gene>
    <name evidence="5" type="ORF">CCE28_07910</name>
</gene>
<dbReference type="GO" id="GO:0071949">
    <property type="term" value="F:FAD binding"/>
    <property type="evidence" value="ECO:0007669"/>
    <property type="project" value="InterPro"/>
</dbReference>
<name>A0A267MJU6_9FIRM</name>
<evidence type="ECO:0000259" key="4">
    <source>
        <dbReference type="PROSITE" id="PS51387"/>
    </source>
</evidence>
<dbReference type="InterPro" id="IPR016166">
    <property type="entry name" value="FAD-bd_PCMH"/>
</dbReference>
<dbReference type="PANTHER" id="PTHR42659:SF2">
    <property type="entry name" value="XANTHINE DEHYDROGENASE SUBUNIT C-RELATED"/>
    <property type="match status" value="1"/>
</dbReference>
<dbReference type="Pfam" id="PF03450">
    <property type="entry name" value="CO_deh_flav_C"/>
    <property type="match status" value="1"/>
</dbReference>
<evidence type="ECO:0000313" key="5">
    <source>
        <dbReference type="EMBL" id="PAB59871.1"/>
    </source>
</evidence>
<keyword evidence="6" id="KW-1185">Reference proteome</keyword>
<dbReference type="InterPro" id="IPR016169">
    <property type="entry name" value="FAD-bd_PCMH_sub2"/>
</dbReference>
<keyword evidence="1" id="KW-0285">Flavoprotein</keyword>
<evidence type="ECO:0000256" key="3">
    <source>
        <dbReference type="ARBA" id="ARBA00023002"/>
    </source>
</evidence>
<dbReference type="InterPro" id="IPR051312">
    <property type="entry name" value="Diverse_Substr_Oxidored"/>
</dbReference>
<dbReference type="InterPro" id="IPR036318">
    <property type="entry name" value="FAD-bd_PCMH-like_sf"/>
</dbReference>
<dbReference type="SMART" id="SM01092">
    <property type="entry name" value="CO_deh_flav_C"/>
    <property type="match status" value="1"/>
</dbReference>